<evidence type="ECO:0000256" key="1">
    <source>
        <dbReference type="ARBA" id="ARBA00010863"/>
    </source>
</evidence>
<feature type="domain" description="ZP" evidence="5">
    <location>
        <begin position="62"/>
        <end position="120"/>
    </location>
</feature>
<protein>
    <recommendedName>
        <fullName evidence="9">P-type domain-containing protein</fullName>
    </recommendedName>
</protein>
<dbReference type="GO" id="GO:0032190">
    <property type="term" value="F:acrosin binding"/>
    <property type="evidence" value="ECO:0007669"/>
    <property type="project" value="TreeGrafter"/>
</dbReference>
<dbReference type="InterPro" id="IPR001507">
    <property type="entry name" value="ZP_dom"/>
</dbReference>
<feature type="domain" description="P-type" evidence="6">
    <location>
        <begin position="20"/>
        <end position="60"/>
    </location>
</feature>
<dbReference type="Gene3D" id="4.10.110.10">
    <property type="entry name" value="Spasmolytic Protein, domain 1"/>
    <property type="match status" value="1"/>
</dbReference>
<reference evidence="7" key="1">
    <citation type="submission" date="2025-08" db="UniProtKB">
        <authorList>
            <consortium name="Ensembl"/>
        </authorList>
    </citation>
    <scope>IDENTIFICATION</scope>
</reference>
<dbReference type="GO" id="GO:0060468">
    <property type="term" value="P:prevention of polyspermy"/>
    <property type="evidence" value="ECO:0007669"/>
    <property type="project" value="TreeGrafter"/>
</dbReference>
<evidence type="ECO:0000259" key="5">
    <source>
        <dbReference type="PROSITE" id="PS51034"/>
    </source>
</evidence>
<comment type="caution">
    <text evidence="4">Lacks conserved residue(s) required for the propagation of feature annotation.</text>
</comment>
<dbReference type="CDD" id="cd00111">
    <property type="entry name" value="Trefoil"/>
    <property type="match status" value="1"/>
</dbReference>
<feature type="disulfide bond" evidence="4">
    <location>
        <begin position="32"/>
        <end position="47"/>
    </location>
</feature>
<evidence type="ECO:0000256" key="3">
    <source>
        <dbReference type="ARBA" id="ARBA00023180"/>
    </source>
</evidence>
<dbReference type="PROSITE" id="PS00025">
    <property type="entry name" value="P_TREFOIL_1"/>
    <property type="match status" value="1"/>
</dbReference>
<dbReference type="SMART" id="SM00018">
    <property type="entry name" value="PD"/>
    <property type="match status" value="1"/>
</dbReference>
<dbReference type="SUPFAM" id="SSF57492">
    <property type="entry name" value="Trefoil"/>
    <property type="match status" value="1"/>
</dbReference>
<dbReference type="PROSITE" id="PS51034">
    <property type="entry name" value="ZP_2"/>
    <property type="match status" value="1"/>
</dbReference>
<dbReference type="Pfam" id="PF00088">
    <property type="entry name" value="Trefoil"/>
    <property type="match status" value="1"/>
</dbReference>
<dbReference type="AlphaFoldDB" id="A0A3B4BA07"/>
<reference evidence="7" key="2">
    <citation type="submission" date="2025-09" db="UniProtKB">
        <authorList>
            <consortium name="Ensembl"/>
        </authorList>
    </citation>
    <scope>IDENTIFICATION</scope>
</reference>
<evidence type="ECO:0000256" key="2">
    <source>
        <dbReference type="ARBA" id="ARBA00023157"/>
    </source>
</evidence>
<evidence type="ECO:0000259" key="6">
    <source>
        <dbReference type="PROSITE" id="PS51448"/>
    </source>
</evidence>
<dbReference type="PROSITE" id="PS51448">
    <property type="entry name" value="P_TREFOIL_2"/>
    <property type="match status" value="1"/>
</dbReference>
<evidence type="ECO:0000256" key="4">
    <source>
        <dbReference type="PROSITE-ProRule" id="PRU00779"/>
    </source>
</evidence>
<organism evidence="7 8">
    <name type="scientific">Periophthalmus magnuspinnatus</name>
    <dbReference type="NCBI Taxonomy" id="409849"/>
    <lineage>
        <taxon>Eukaryota</taxon>
        <taxon>Metazoa</taxon>
        <taxon>Chordata</taxon>
        <taxon>Craniata</taxon>
        <taxon>Vertebrata</taxon>
        <taxon>Euteleostomi</taxon>
        <taxon>Actinopterygii</taxon>
        <taxon>Neopterygii</taxon>
        <taxon>Teleostei</taxon>
        <taxon>Neoteleostei</taxon>
        <taxon>Acanthomorphata</taxon>
        <taxon>Gobiaria</taxon>
        <taxon>Gobiiformes</taxon>
        <taxon>Gobioidei</taxon>
        <taxon>Gobiidae</taxon>
        <taxon>Oxudercinae</taxon>
        <taxon>Periophthalmus</taxon>
    </lineage>
</organism>
<dbReference type="InterPro" id="IPR017957">
    <property type="entry name" value="P_trefoil_CS"/>
</dbReference>
<proteinExistence type="inferred from homology"/>
<dbReference type="GO" id="GO:0035805">
    <property type="term" value="C:egg coat"/>
    <property type="evidence" value="ECO:0007669"/>
    <property type="project" value="TreeGrafter"/>
</dbReference>
<dbReference type="Pfam" id="PF23344">
    <property type="entry name" value="ZP-N"/>
    <property type="match status" value="1"/>
</dbReference>
<comment type="similarity">
    <text evidence="1">Belongs to the ZP domain family. ZPB subfamily.</text>
</comment>
<accession>A0A3B4BA07</accession>
<dbReference type="InterPro" id="IPR044913">
    <property type="entry name" value="P_trefoil_dom_sf"/>
</dbReference>
<keyword evidence="2 4" id="KW-1015">Disulfide bond</keyword>
<dbReference type="GO" id="GO:0035804">
    <property type="term" value="F:structural constituent of egg coat"/>
    <property type="evidence" value="ECO:0007669"/>
    <property type="project" value="TreeGrafter"/>
</dbReference>
<dbReference type="STRING" id="409849.ENSPMGP00000026557"/>
<dbReference type="PANTHER" id="PTHR23343:SF117">
    <property type="entry name" value="ZONA PELLUCIDA SPERM-BINDING PROTEIN 4-LIKE ISOFORM X1"/>
    <property type="match status" value="1"/>
</dbReference>
<evidence type="ECO:0000313" key="7">
    <source>
        <dbReference type="Ensembl" id="ENSPMGP00000026557.1"/>
    </source>
</evidence>
<feature type="disulfide bond" evidence="4">
    <location>
        <begin position="22"/>
        <end position="48"/>
    </location>
</feature>
<dbReference type="InterPro" id="IPR051148">
    <property type="entry name" value="Zona_Pellucida_Domain_gp"/>
</dbReference>
<dbReference type="InterPro" id="IPR000519">
    <property type="entry name" value="P_trefoil_dom"/>
</dbReference>
<name>A0A3B4BA07_9GOBI</name>
<evidence type="ECO:0000313" key="8">
    <source>
        <dbReference type="Proteomes" id="UP000261520"/>
    </source>
</evidence>
<sequence length="120" mass="13560">NKLLYLALFNNTSSFRLAQMYCAFPTVERVPCGPLRISKLQCNSMGCCWDQVSSSCFYPMDECTNDHHFVFSIHHDTTSVRLNPSSLFIPGTNCKPVILTDTVAVFKFKFNECGTRAFVS</sequence>
<dbReference type="Ensembl" id="ENSPMGT00000028281.1">
    <property type="protein sequence ID" value="ENSPMGP00000026557.1"/>
    <property type="gene ID" value="ENSPMGG00000021418.1"/>
</dbReference>
<dbReference type="Proteomes" id="UP000261520">
    <property type="component" value="Unplaced"/>
</dbReference>
<dbReference type="GO" id="GO:0007339">
    <property type="term" value="P:binding of sperm to zona pellucida"/>
    <property type="evidence" value="ECO:0007669"/>
    <property type="project" value="TreeGrafter"/>
</dbReference>
<keyword evidence="8" id="KW-1185">Reference proteome</keyword>
<evidence type="ECO:0008006" key="9">
    <source>
        <dbReference type="Google" id="ProtNLM"/>
    </source>
</evidence>
<dbReference type="InterPro" id="IPR055356">
    <property type="entry name" value="ZP-N"/>
</dbReference>
<dbReference type="PANTHER" id="PTHR23343">
    <property type="entry name" value="ZONA PELLUCIDA SPERM-BINDING PROTEIN"/>
    <property type="match status" value="1"/>
</dbReference>
<keyword evidence="3" id="KW-0325">Glycoprotein</keyword>